<dbReference type="CDD" id="cd15517">
    <property type="entry name" value="PHD_TCF19_like"/>
    <property type="match status" value="1"/>
</dbReference>
<keyword evidence="4" id="KW-0862">Zinc</keyword>
<evidence type="ECO:0000256" key="7">
    <source>
        <dbReference type="PROSITE-ProRule" id="PRU00320"/>
    </source>
</evidence>
<dbReference type="GO" id="GO:0003677">
    <property type="term" value="F:DNA binding"/>
    <property type="evidence" value="ECO:0007669"/>
    <property type="project" value="UniProtKB-UniRule"/>
</dbReference>
<feature type="DNA-binding region" description="H-T-H motif" evidence="7">
    <location>
        <begin position="30"/>
        <end position="50"/>
    </location>
</feature>
<evidence type="ECO:0000313" key="11">
    <source>
        <dbReference type="EMBL" id="KAJ8922796.1"/>
    </source>
</evidence>
<evidence type="ECO:0000256" key="5">
    <source>
        <dbReference type="ARBA" id="ARBA00023125"/>
    </source>
</evidence>
<feature type="domain" description="HTH psq-type" evidence="9">
    <location>
        <begin position="3"/>
        <end position="54"/>
    </location>
</feature>
<sequence>MNSKRKRKLRQYNEDSLKRALQDIHDGGKIREVCRRYGIPRATVQDRLRGRVSNELCPMGPNPVLKLENEKKIVKWVIELAKCGFPIKKQELLLTVQKIVQEKGIKTPFKDGKPGQTWYLGFLRRNPEITVKIAESIDQSRAKITEEYIRFWFRDLQMFLEDINCTEILNDPSRILNADESGFALCPKTGKVLGPKGYKNLYEVRHGNPKENLTVLVTFTADGRLCPPVVVFPYVKPPRVIVESMPPSWILGKSDSRWMRGDIFFEFVANGLNKWLDDQKIKRPVLFLVDGHRSHMSLQLSQFCDENKIILYALPPNSTHILQPADVSVFKPLKEYWRQSVRKWQKENNNCVVTKVDFCKIFEEALALGHSRMEENIINGFKRCGIYPFDPTAVDYTKCVQNKLEQVNKDQTEQITKITNTDIYEYVETITSTDDNTERETMNVSEYIVTDDGSLQPLNERNSRIVILQNEVIMLAKENFPSNVQEFANVHIKTDTDANNLQDSTLFNNVPLSPASSNSSNGTGRVEYVSVMIHKEDVPPSPNSPPILPQLETVSTTETNKEESIFDMQPILTPAINDELVQYRLRRGEHIILNNLWKKKKRKMRRRGEGNKFRRKERKMKSKENTLKEKNLKSANNESNQVKQKCGTCKEELFSDAEDDQEKNVGCDFCPLWFHLRCTRFLGRSYDEVAQETNFQCDICNK</sequence>
<keyword evidence="5 7" id="KW-0238">DNA-binding</keyword>
<dbReference type="EMBL" id="JANEYG010000006">
    <property type="protein sequence ID" value="KAJ8922796.1"/>
    <property type="molecule type" value="Genomic_DNA"/>
</dbReference>
<dbReference type="Gene3D" id="3.30.40.10">
    <property type="entry name" value="Zinc/RING finger domain, C3HC4 (zinc finger)"/>
    <property type="match status" value="1"/>
</dbReference>
<dbReference type="InterPro" id="IPR007889">
    <property type="entry name" value="HTH_Psq"/>
</dbReference>
<dbReference type="InterPro" id="IPR036397">
    <property type="entry name" value="RNaseH_sf"/>
</dbReference>
<feature type="domain" description="HTH CENPB-type" evidence="10">
    <location>
        <begin position="57"/>
        <end position="132"/>
    </location>
</feature>
<dbReference type="SUPFAM" id="SSF57903">
    <property type="entry name" value="FYVE/PHD zinc finger"/>
    <property type="match status" value="1"/>
</dbReference>
<dbReference type="GO" id="GO:0005634">
    <property type="term" value="C:nucleus"/>
    <property type="evidence" value="ECO:0007669"/>
    <property type="project" value="UniProtKB-SubCell"/>
</dbReference>
<keyword evidence="3" id="KW-0863">Zinc-finger</keyword>
<comment type="caution">
    <text evidence="11">The sequence shown here is derived from an EMBL/GenBank/DDBJ whole genome shotgun (WGS) entry which is preliminary data.</text>
</comment>
<evidence type="ECO:0000259" key="10">
    <source>
        <dbReference type="PROSITE" id="PS51253"/>
    </source>
</evidence>
<dbReference type="SUPFAM" id="SSF46689">
    <property type="entry name" value="Homeodomain-like"/>
    <property type="match status" value="1"/>
</dbReference>
<dbReference type="InterPro" id="IPR019786">
    <property type="entry name" value="Zinc_finger_PHD-type_CS"/>
</dbReference>
<dbReference type="InterPro" id="IPR011011">
    <property type="entry name" value="Znf_FYVE_PHD"/>
</dbReference>
<dbReference type="Pfam" id="PF03184">
    <property type="entry name" value="DDE_1"/>
    <property type="match status" value="1"/>
</dbReference>
<evidence type="ECO:0000256" key="3">
    <source>
        <dbReference type="ARBA" id="ARBA00022771"/>
    </source>
</evidence>
<keyword evidence="2" id="KW-0479">Metal-binding</keyword>
<dbReference type="Gene3D" id="3.30.420.10">
    <property type="entry name" value="Ribonuclease H-like superfamily/Ribonuclease H"/>
    <property type="match status" value="1"/>
</dbReference>
<dbReference type="Proteomes" id="UP001159042">
    <property type="component" value="Unassembled WGS sequence"/>
</dbReference>
<evidence type="ECO:0000256" key="1">
    <source>
        <dbReference type="ARBA" id="ARBA00004123"/>
    </source>
</evidence>
<dbReference type="PROSITE" id="PS50960">
    <property type="entry name" value="HTH_PSQ"/>
    <property type="match status" value="1"/>
</dbReference>
<evidence type="ECO:0000256" key="6">
    <source>
        <dbReference type="ARBA" id="ARBA00023242"/>
    </source>
</evidence>
<evidence type="ECO:0000256" key="8">
    <source>
        <dbReference type="SAM" id="MobiDB-lite"/>
    </source>
</evidence>
<evidence type="ECO:0000313" key="12">
    <source>
        <dbReference type="Proteomes" id="UP001159042"/>
    </source>
</evidence>
<dbReference type="InterPro" id="IPR001965">
    <property type="entry name" value="Znf_PHD"/>
</dbReference>
<dbReference type="SMART" id="SM00249">
    <property type="entry name" value="PHD"/>
    <property type="match status" value="1"/>
</dbReference>
<dbReference type="InterPro" id="IPR004875">
    <property type="entry name" value="DDE_SF_endonuclease_dom"/>
</dbReference>
<dbReference type="PROSITE" id="PS51253">
    <property type="entry name" value="HTH_CENPB"/>
    <property type="match status" value="1"/>
</dbReference>
<proteinExistence type="predicted"/>
<evidence type="ECO:0000256" key="2">
    <source>
        <dbReference type="ARBA" id="ARBA00022723"/>
    </source>
</evidence>
<dbReference type="AlphaFoldDB" id="A0AAV8WAJ4"/>
<comment type="subcellular location">
    <subcellularLocation>
        <location evidence="1 7">Nucleus</location>
    </subcellularLocation>
</comment>
<protein>
    <recommendedName>
        <fullName evidence="13">Transposase</fullName>
    </recommendedName>
</protein>
<dbReference type="InterPro" id="IPR006600">
    <property type="entry name" value="HTH_CenpB_DNA-bd_dom"/>
</dbReference>
<evidence type="ECO:0000259" key="9">
    <source>
        <dbReference type="PROSITE" id="PS50960"/>
    </source>
</evidence>
<dbReference type="PROSITE" id="PS01359">
    <property type="entry name" value="ZF_PHD_1"/>
    <property type="match status" value="1"/>
</dbReference>
<reference evidence="11 12" key="1">
    <citation type="journal article" date="2023" name="Insect Mol. Biol.">
        <title>Genome sequencing provides insights into the evolution of gene families encoding plant cell wall-degrading enzymes in longhorned beetles.</title>
        <authorList>
            <person name="Shin N.R."/>
            <person name="Okamura Y."/>
            <person name="Kirsch R."/>
            <person name="Pauchet Y."/>
        </authorList>
    </citation>
    <scope>NUCLEOTIDE SEQUENCE [LARGE SCALE GENOMIC DNA]</scope>
    <source>
        <strain evidence="11">EAD_L_NR</strain>
    </source>
</reference>
<keyword evidence="12" id="KW-1185">Reference proteome</keyword>
<evidence type="ECO:0000256" key="4">
    <source>
        <dbReference type="ARBA" id="ARBA00022833"/>
    </source>
</evidence>
<organism evidence="11 12">
    <name type="scientific">Exocentrus adspersus</name>
    <dbReference type="NCBI Taxonomy" id="1586481"/>
    <lineage>
        <taxon>Eukaryota</taxon>
        <taxon>Metazoa</taxon>
        <taxon>Ecdysozoa</taxon>
        <taxon>Arthropoda</taxon>
        <taxon>Hexapoda</taxon>
        <taxon>Insecta</taxon>
        <taxon>Pterygota</taxon>
        <taxon>Neoptera</taxon>
        <taxon>Endopterygota</taxon>
        <taxon>Coleoptera</taxon>
        <taxon>Polyphaga</taxon>
        <taxon>Cucujiformia</taxon>
        <taxon>Chrysomeloidea</taxon>
        <taxon>Cerambycidae</taxon>
        <taxon>Lamiinae</taxon>
        <taxon>Acanthocinini</taxon>
        <taxon>Exocentrus</taxon>
    </lineage>
</organism>
<dbReference type="Gene3D" id="1.10.10.60">
    <property type="entry name" value="Homeodomain-like"/>
    <property type="match status" value="1"/>
</dbReference>
<dbReference type="InterPro" id="IPR009057">
    <property type="entry name" value="Homeodomain-like_sf"/>
</dbReference>
<accession>A0AAV8WAJ4</accession>
<dbReference type="InterPro" id="IPR013083">
    <property type="entry name" value="Znf_RING/FYVE/PHD"/>
</dbReference>
<dbReference type="PANTHER" id="PTHR19303:SF74">
    <property type="entry name" value="POGO TRANSPOSABLE ELEMENT WITH KRAB DOMAIN"/>
    <property type="match status" value="1"/>
</dbReference>
<keyword evidence="6 7" id="KW-0539">Nucleus</keyword>
<gene>
    <name evidence="11" type="ORF">NQ315_007831</name>
</gene>
<dbReference type="PANTHER" id="PTHR19303">
    <property type="entry name" value="TRANSPOSON"/>
    <property type="match status" value="1"/>
</dbReference>
<dbReference type="InterPro" id="IPR050863">
    <property type="entry name" value="CenT-Element_Derived"/>
</dbReference>
<feature type="region of interest" description="Disordered" evidence="8">
    <location>
        <begin position="603"/>
        <end position="625"/>
    </location>
</feature>
<evidence type="ECO:0008006" key="13">
    <source>
        <dbReference type="Google" id="ProtNLM"/>
    </source>
</evidence>
<dbReference type="GO" id="GO:0008270">
    <property type="term" value="F:zinc ion binding"/>
    <property type="evidence" value="ECO:0007669"/>
    <property type="project" value="UniProtKB-KW"/>
</dbReference>
<name>A0AAV8WAJ4_9CUCU</name>